<feature type="compositionally biased region" description="Polar residues" evidence="1">
    <location>
        <begin position="1"/>
        <end position="10"/>
    </location>
</feature>
<reference evidence="2 3" key="1">
    <citation type="journal article" date="2018" name="Evol. Lett.">
        <title>Horizontal gene cluster transfer increased hallucinogenic mushroom diversity.</title>
        <authorList>
            <person name="Reynolds H.T."/>
            <person name="Vijayakumar V."/>
            <person name="Gluck-Thaler E."/>
            <person name="Korotkin H.B."/>
            <person name="Matheny P.B."/>
            <person name="Slot J.C."/>
        </authorList>
    </citation>
    <scope>NUCLEOTIDE SEQUENCE [LARGE SCALE GENOMIC DNA]</scope>
    <source>
        <strain evidence="2 3">2629</strain>
    </source>
</reference>
<gene>
    <name evidence="2" type="ORF">CVT24_004753</name>
</gene>
<organism evidence="2 3">
    <name type="scientific">Panaeolus cyanescens</name>
    <dbReference type="NCBI Taxonomy" id="181874"/>
    <lineage>
        <taxon>Eukaryota</taxon>
        <taxon>Fungi</taxon>
        <taxon>Dikarya</taxon>
        <taxon>Basidiomycota</taxon>
        <taxon>Agaricomycotina</taxon>
        <taxon>Agaricomycetes</taxon>
        <taxon>Agaricomycetidae</taxon>
        <taxon>Agaricales</taxon>
        <taxon>Agaricineae</taxon>
        <taxon>Galeropsidaceae</taxon>
        <taxon>Panaeolus</taxon>
    </lineage>
</organism>
<evidence type="ECO:0000256" key="1">
    <source>
        <dbReference type="SAM" id="MobiDB-lite"/>
    </source>
</evidence>
<accession>A0A409VD70</accession>
<feature type="region of interest" description="Disordered" evidence="1">
    <location>
        <begin position="1"/>
        <end position="31"/>
    </location>
</feature>
<name>A0A409VD70_9AGAR</name>
<dbReference type="EMBL" id="NHTK01006120">
    <property type="protein sequence ID" value="PPQ63525.1"/>
    <property type="molecule type" value="Genomic_DNA"/>
</dbReference>
<dbReference type="InParanoid" id="A0A409VD70"/>
<dbReference type="Proteomes" id="UP000284842">
    <property type="component" value="Unassembled WGS sequence"/>
</dbReference>
<comment type="caution">
    <text evidence="2">The sequence shown here is derived from an EMBL/GenBank/DDBJ whole genome shotgun (WGS) entry which is preliminary data.</text>
</comment>
<feature type="compositionally biased region" description="Basic residues" evidence="1">
    <location>
        <begin position="117"/>
        <end position="126"/>
    </location>
</feature>
<sequence length="224" mass="25140">MNSYSPSSNPEDMRRLLSSAQTVLEQPPPPSLREILTAYRTKGDGDRDMLLSMLNAKTAEDQRMSSVANLHRTMLEIYQHAPAESTHSYSRSTNGSYHYPTPSFTHSPRPQDMPSRRPSHRHRASSRSRSPPRVQTHLSSTRDALSSHHSDYPRKRHRSSRSPHLSHPSPYETSHPSEQFPPSPYSASERSDSAEYSPRSRASMTIGSLLSAGPNGDVPPQDRD</sequence>
<proteinExistence type="predicted"/>
<feature type="compositionally biased region" description="Polar residues" evidence="1">
    <location>
        <begin position="85"/>
        <end position="108"/>
    </location>
</feature>
<protein>
    <submittedName>
        <fullName evidence="2">Uncharacterized protein</fullName>
    </submittedName>
</protein>
<evidence type="ECO:0000313" key="3">
    <source>
        <dbReference type="Proteomes" id="UP000284842"/>
    </source>
</evidence>
<keyword evidence="3" id="KW-1185">Reference proteome</keyword>
<feature type="region of interest" description="Disordered" evidence="1">
    <location>
        <begin position="85"/>
        <end position="224"/>
    </location>
</feature>
<dbReference type="OrthoDB" id="2537258at2759"/>
<dbReference type="AlphaFoldDB" id="A0A409VD70"/>
<evidence type="ECO:0000313" key="2">
    <source>
        <dbReference type="EMBL" id="PPQ63525.1"/>
    </source>
</evidence>